<keyword evidence="12" id="KW-1185">Reference proteome</keyword>
<comment type="subcellular location">
    <subcellularLocation>
        <location evidence="1">Nucleus</location>
    </subcellularLocation>
</comment>
<name>U1HIE7_ENDPU</name>
<evidence type="ECO:0000256" key="5">
    <source>
        <dbReference type="ARBA" id="ARBA00023163"/>
    </source>
</evidence>
<feature type="region of interest" description="Disordered" evidence="9">
    <location>
        <begin position="364"/>
        <end position="432"/>
    </location>
</feature>
<keyword evidence="4" id="KW-0805">Transcription regulation</keyword>
<protein>
    <recommendedName>
        <fullName evidence="3">Transcription initiation factor TFIID subunit 4</fullName>
    </recommendedName>
    <alternativeName>
        <fullName evidence="8">TBP-associated factor 4</fullName>
    </alternativeName>
</protein>
<feature type="compositionally biased region" description="Low complexity" evidence="9">
    <location>
        <begin position="455"/>
        <end position="464"/>
    </location>
</feature>
<evidence type="ECO:0000256" key="2">
    <source>
        <dbReference type="ARBA" id="ARBA00006178"/>
    </source>
</evidence>
<reference evidence="12" key="1">
    <citation type="journal article" date="2014" name="BMC Genomics">
        <title>Genome characteristics reveal the impact of lichenization on lichen-forming fungus Endocarpon pusillum Hedwig (Verrucariales, Ascomycota).</title>
        <authorList>
            <person name="Wang Y.-Y."/>
            <person name="Liu B."/>
            <person name="Zhang X.-Y."/>
            <person name="Zhou Q.-M."/>
            <person name="Zhang T."/>
            <person name="Li H."/>
            <person name="Yu Y.-F."/>
            <person name="Zhang X.-L."/>
            <person name="Hao X.-Y."/>
            <person name="Wang M."/>
            <person name="Wang L."/>
            <person name="Wei J.-C."/>
        </authorList>
    </citation>
    <scope>NUCLEOTIDE SEQUENCE [LARGE SCALE GENOMIC DNA]</scope>
    <source>
        <strain evidence="12">Z07020 / HMAS-L-300199</strain>
    </source>
</reference>
<keyword evidence="5" id="KW-0804">Transcription</keyword>
<dbReference type="Proteomes" id="UP000019373">
    <property type="component" value="Unassembled WGS sequence"/>
</dbReference>
<dbReference type="RefSeq" id="XP_007804314.1">
    <property type="nucleotide sequence ID" value="XM_007806123.1"/>
</dbReference>
<feature type="region of interest" description="Disordered" evidence="9">
    <location>
        <begin position="454"/>
        <end position="505"/>
    </location>
</feature>
<dbReference type="EMBL" id="KE721364">
    <property type="protein sequence ID" value="ERF69980.1"/>
    <property type="molecule type" value="Genomic_DNA"/>
</dbReference>
<evidence type="ECO:0000256" key="7">
    <source>
        <dbReference type="ARBA" id="ARBA00025346"/>
    </source>
</evidence>
<feature type="compositionally biased region" description="Polar residues" evidence="9">
    <location>
        <begin position="468"/>
        <end position="484"/>
    </location>
</feature>
<dbReference type="AlphaFoldDB" id="U1HIE7"/>
<organism evidence="11 12">
    <name type="scientific">Endocarpon pusillum (strain Z07020 / HMAS-L-300199)</name>
    <name type="common">Lichen-forming fungus</name>
    <dbReference type="NCBI Taxonomy" id="1263415"/>
    <lineage>
        <taxon>Eukaryota</taxon>
        <taxon>Fungi</taxon>
        <taxon>Dikarya</taxon>
        <taxon>Ascomycota</taxon>
        <taxon>Pezizomycotina</taxon>
        <taxon>Eurotiomycetes</taxon>
        <taxon>Chaetothyriomycetidae</taxon>
        <taxon>Verrucariales</taxon>
        <taxon>Verrucariaceae</taxon>
        <taxon>Endocarpon</taxon>
    </lineage>
</organism>
<feature type="compositionally biased region" description="Low complexity" evidence="9">
    <location>
        <begin position="81"/>
        <end position="91"/>
    </location>
</feature>
<feature type="region of interest" description="Disordered" evidence="9">
    <location>
        <begin position="1"/>
        <end position="184"/>
    </location>
</feature>
<dbReference type="OMA" id="KYSWMTG"/>
<feature type="compositionally biased region" description="Pro residues" evidence="9">
    <location>
        <begin position="1"/>
        <end position="11"/>
    </location>
</feature>
<dbReference type="GO" id="GO:0006352">
    <property type="term" value="P:DNA-templated transcription initiation"/>
    <property type="evidence" value="ECO:0007669"/>
    <property type="project" value="InterPro"/>
</dbReference>
<feature type="compositionally biased region" description="Polar residues" evidence="9">
    <location>
        <begin position="27"/>
        <end position="55"/>
    </location>
</feature>
<dbReference type="GO" id="GO:0005669">
    <property type="term" value="C:transcription factor TFIID complex"/>
    <property type="evidence" value="ECO:0007669"/>
    <property type="project" value="InterPro"/>
</dbReference>
<evidence type="ECO:0000256" key="6">
    <source>
        <dbReference type="ARBA" id="ARBA00023242"/>
    </source>
</evidence>
<evidence type="ECO:0000259" key="10">
    <source>
        <dbReference type="Pfam" id="PF05236"/>
    </source>
</evidence>
<evidence type="ECO:0000313" key="12">
    <source>
        <dbReference type="Proteomes" id="UP000019373"/>
    </source>
</evidence>
<evidence type="ECO:0000313" key="11">
    <source>
        <dbReference type="EMBL" id="ERF69980.1"/>
    </source>
</evidence>
<evidence type="ECO:0000256" key="8">
    <source>
        <dbReference type="ARBA" id="ARBA00031747"/>
    </source>
</evidence>
<evidence type="ECO:0000256" key="1">
    <source>
        <dbReference type="ARBA" id="ARBA00004123"/>
    </source>
</evidence>
<feature type="compositionally biased region" description="Polar residues" evidence="9">
    <location>
        <begin position="422"/>
        <end position="432"/>
    </location>
</feature>
<accession>U1HIE7</accession>
<gene>
    <name evidence="11" type="ORF">EPUS_03532</name>
</gene>
<comment type="function">
    <text evidence="7">Functions as a component of the DNA-binding general transcription factor complex TFIID. Binding of TFIID to a promoter (with or without TATA element) is the initial step in pre-initiation complex (PIC) formation. TFIID plays a key role in the regulation of gene expression by RNA polymerase II through different activities such as transcription activator interaction, core promoter recognition and selectivity, TFIIA and TFIIB interaction, chromatin modification (histone acetylation by TAF1), facilitation of DNA opening and initiation of transcription.</text>
</comment>
<dbReference type="GeneID" id="19238572"/>
<dbReference type="Pfam" id="PF05236">
    <property type="entry name" value="TAF4"/>
    <property type="match status" value="1"/>
</dbReference>
<feature type="compositionally biased region" description="Basic and acidic residues" evidence="9">
    <location>
        <begin position="95"/>
        <end position="106"/>
    </location>
</feature>
<evidence type="ECO:0000256" key="4">
    <source>
        <dbReference type="ARBA" id="ARBA00023015"/>
    </source>
</evidence>
<dbReference type="InterPro" id="IPR007900">
    <property type="entry name" value="TAF4_C"/>
</dbReference>
<feature type="domain" description="Transcription initiation factor TFIID component TAF4 C-terminal" evidence="10">
    <location>
        <begin position="264"/>
        <end position="529"/>
    </location>
</feature>
<dbReference type="eggNOG" id="ENOG502R16K">
    <property type="taxonomic scope" value="Eukaryota"/>
</dbReference>
<dbReference type="OrthoDB" id="21060at2759"/>
<dbReference type="HOGENOM" id="CLU_474896_0_0_1"/>
<comment type="similarity">
    <text evidence="2">Belongs to the TAF4 family.</text>
</comment>
<evidence type="ECO:0000256" key="3">
    <source>
        <dbReference type="ARBA" id="ARBA00017306"/>
    </source>
</evidence>
<sequence>MPSRQPPPYQPPSNAFSPSYGSPSPSFLPNMSSQLSQTQFKRQTQYSGGTQSPVNSPHFASVSLPRANSPPNGAGVNGFYSAPAAPGSMGPPSRPADKATDIRTLEDPLAGTGVNLDEEERNLTSSTYYSQQQGANTSFGSQGTTFGPGSGAGSFERPGSSGYQNGNEENAEDMQRRGQAEADFSAGRWAQHPLWDAFLQGDSLGKRLDKWSYENGIKSPKDGLFYATKGQTRPQTTRVTGHDGASLIIDRGQTIISTESGDVLGDIMKLVSLATRDRITGLLDHSARLACERRDHSAGRVPTDWKAVAITPPAPSIVSQSAVNAAAPTSLKRTFSQMDEEQPASTAHQIVSVFQKVSNANRASEQARLAKRAKRGAGKPADIGAANGAATPSGAQTPVAAPAEPPKRLTKKDKKAAETKLSGAQQQKSANETARMAMGLGSSNKFKKYSWLQNGGAASPAASPGPTPNRSNAGLSSTASTLGSVRTGPSAGRGKQFGEWDENDDRAVQARDVLLVLETDGKAIKALSKGYNTPEKPEKR</sequence>
<keyword evidence="6" id="KW-0539">Nucleus</keyword>
<proteinExistence type="inferred from homology"/>
<evidence type="ECO:0000256" key="9">
    <source>
        <dbReference type="SAM" id="MobiDB-lite"/>
    </source>
</evidence>
<feature type="compositionally biased region" description="Polar residues" evidence="9">
    <location>
        <begin position="123"/>
        <end position="145"/>
    </location>
</feature>